<evidence type="ECO:0000259" key="1">
    <source>
        <dbReference type="Pfam" id="PF03184"/>
    </source>
</evidence>
<proteinExistence type="predicted"/>
<dbReference type="PANTHER" id="PTHR19303">
    <property type="entry name" value="TRANSPOSON"/>
    <property type="match status" value="1"/>
</dbReference>
<keyword evidence="3" id="KW-1185">Reference proteome</keyword>
<evidence type="ECO:0000313" key="2">
    <source>
        <dbReference type="EMBL" id="KAK1791045.1"/>
    </source>
</evidence>
<sequence length="163" mass="18635">MEFKVLLLMDNAGGHHADMYSEGVQIEFLPPNTISLIQPMEQGMIQAFKALYTKISLQRLVSAMDADENFTLKEYWREFTISTCLSVKQNALKEMKKHSMHAGRSFGQIVCRITRASPLTKFSMRLSTKQLKLAKLLCGEGSDDITEEEVKARKKPHQKIWLL</sequence>
<dbReference type="AlphaFoldDB" id="A0AAD8Z4A1"/>
<name>A0AAD8Z4A1_9TELE</name>
<comment type="caution">
    <text evidence="2">The sequence shown here is derived from an EMBL/GenBank/DDBJ whole genome shotgun (WGS) entry which is preliminary data.</text>
</comment>
<gene>
    <name evidence="2" type="ORF">P4O66_002089</name>
</gene>
<dbReference type="PANTHER" id="PTHR19303:SF52">
    <property type="entry name" value="TIGGER TRANSPOSABLE ELEMENT-DERIVED PROTEIN 6"/>
    <property type="match status" value="1"/>
</dbReference>
<dbReference type="Pfam" id="PF03184">
    <property type="entry name" value="DDE_1"/>
    <property type="match status" value="1"/>
</dbReference>
<feature type="domain" description="DDE-1" evidence="1">
    <location>
        <begin position="3"/>
        <end position="101"/>
    </location>
</feature>
<dbReference type="EMBL" id="JAROKS010000020">
    <property type="protein sequence ID" value="KAK1791045.1"/>
    <property type="molecule type" value="Genomic_DNA"/>
</dbReference>
<accession>A0AAD8Z4A1</accession>
<dbReference type="InterPro" id="IPR004875">
    <property type="entry name" value="DDE_SF_endonuclease_dom"/>
</dbReference>
<evidence type="ECO:0000313" key="3">
    <source>
        <dbReference type="Proteomes" id="UP001239994"/>
    </source>
</evidence>
<dbReference type="GO" id="GO:0003677">
    <property type="term" value="F:DNA binding"/>
    <property type="evidence" value="ECO:0007669"/>
    <property type="project" value="TreeGrafter"/>
</dbReference>
<dbReference type="InterPro" id="IPR050863">
    <property type="entry name" value="CenT-Element_Derived"/>
</dbReference>
<dbReference type="GO" id="GO:0005634">
    <property type="term" value="C:nucleus"/>
    <property type="evidence" value="ECO:0007669"/>
    <property type="project" value="TreeGrafter"/>
</dbReference>
<protein>
    <recommendedName>
        <fullName evidence="1">DDE-1 domain-containing protein</fullName>
    </recommendedName>
</protein>
<dbReference type="Proteomes" id="UP001239994">
    <property type="component" value="Unassembled WGS sequence"/>
</dbReference>
<organism evidence="2 3">
    <name type="scientific">Electrophorus voltai</name>
    <dbReference type="NCBI Taxonomy" id="2609070"/>
    <lineage>
        <taxon>Eukaryota</taxon>
        <taxon>Metazoa</taxon>
        <taxon>Chordata</taxon>
        <taxon>Craniata</taxon>
        <taxon>Vertebrata</taxon>
        <taxon>Euteleostomi</taxon>
        <taxon>Actinopterygii</taxon>
        <taxon>Neopterygii</taxon>
        <taxon>Teleostei</taxon>
        <taxon>Ostariophysi</taxon>
        <taxon>Gymnotiformes</taxon>
        <taxon>Gymnotoidei</taxon>
        <taxon>Gymnotidae</taxon>
        <taxon>Electrophorus</taxon>
    </lineage>
</organism>
<reference evidence="2" key="1">
    <citation type="submission" date="2023-03" db="EMBL/GenBank/DDBJ databases">
        <title>Electrophorus voltai genome.</title>
        <authorList>
            <person name="Bian C."/>
        </authorList>
    </citation>
    <scope>NUCLEOTIDE SEQUENCE</scope>
    <source>
        <strain evidence="2">CB-2022</strain>
        <tissue evidence="2">Muscle</tissue>
    </source>
</reference>